<protein>
    <recommendedName>
        <fullName evidence="2">Antitoxin</fullName>
    </recommendedName>
</protein>
<dbReference type="Pfam" id="PF02604">
    <property type="entry name" value="PhdYeFM_antitox"/>
    <property type="match status" value="1"/>
</dbReference>
<proteinExistence type="inferred from homology"/>
<organism evidence="3 4">
    <name type="scientific">Ilumatobacter fluminis</name>
    <dbReference type="NCBI Taxonomy" id="467091"/>
    <lineage>
        <taxon>Bacteria</taxon>
        <taxon>Bacillati</taxon>
        <taxon>Actinomycetota</taxon>
        <taxon>Acidimicrobiia</taxon>
        <taxon>Acidimicrobiales</taxon>
        <taxon>Ilumatobacteraceae</taxon>
        <taxon>Ilumatobacter</taxon>
    </lineage>
</organism>
<accession>A0A4R7HUM6</accession>
<comment type="function">
    <text evidence="2">Antitoxin component of a type II toxin-antitoxin (TA) system.</text>
</comment>
<name>A0A4R7HUM6_9ACTN</name>
<dbReference type="GO" id="GO:0097351">
    <property type="term" value="F:toxin sequestering activity"/>
    <property type="evidence" value="ECO:0007669"/>
    <property type="project" value="TreeGrafter"/>
</dbReference>
<dbReference type="PANTHER" id="PTHR35377:SF5">
    <property type="entry name" value="ANTITOXIN VAPB46"/>
    <property type="match status" value="1"/>
</dbReference>
<dbReference type="SUPFAM" id="SSF143120">
    <property type="entry name" value="YefM-like"/>
    <property type="match status" value="1"/>
</dbReference>
<dbReference type="NCBIfam" id="TIGR01552">
    <property type="entry name" value="phd_fam"/>
    <property type="match status" value="1"/>
</dbReference>
<dbReference type="EMBL" id="SOAU01000001">
    <property type="protein sequence ID" value="TDT14622.1"/>
    <property type="molecule type" value="Genomic_DNA"/>
</dbReference>
<evidence type="ECO:0000256" key="1">
    <source>
        <dbReference type="ARBA" id="ARBA00009981"/>
    </source>
</evidence>
<dbReference type="Proteomes" id="UP000294558">
    <property type="component" value="Unassembled WGS sequence"/>
</dbReference>
<evidence type="ECO:0000256" key="2">
    <source>
        <dbReference type="RuleBase" id="RU362080"/>
    </source>
</evidence>
<reference evidence="3 4" key="1">
    <citation type="submission" date="2019-03" db="EMBL/GenBank/DDBJ databases">
        <title>Sequencing the genomes of 1000 actinobacteria strains.</title>
        <authorList>
            <person name="Klenk H.-P."/>
        </authorList>
    </citation>
    <scope>NUCLEOTIDE SEQUENCE [LARGE SCALE GENOMIC DNA]</scope>
    <source>
        <strain evidence="3 4">DSM 18936</strain>
    </source>
</reference>
<evidence type="ECO:0000313" key="4">
    <source>
        <dbReference type="Proteomes" id="UP000294558"/>
    </source>
</evidence>
<comment type="caution">
    <text evidence="3">The sequence shown here is derived from an EMBL/GenBank/DDBJ whole genome shotgun (WGS) entry which is preliminary data.</text>
</comment>
<dbReference type="PANTHER" id="PTHR35377">
    <property type="entry name" value="ANTITOXIN VAPB49-RELATED-RELATED"/>
    <property type="match status" value="1"/>
</dbReference>
<dbReference type="Gene3D" id="3.40.1620.10">
    <property type="entry name" value="YefM-like domain"/>
    <property type="match status" value="1"/>
</dbReference>
<dbReference type="AlphaFoldDB" id="A0A4R7HUM6"/>
<sequence>MKHMDEVGIRALKQNASAVVARAAGGEVIVVTDRGRPVAQLSPLPSSTLDGLVEAGLARLPKRALGDLPAPVDIGRSLSDEIVAARDDERY</sequence>
<comment type="similarity">
    <text evidence="1 2">Belongs to the phD/YefM antitoxin family.</text>
</comment>
<dbReference type="InterPro" id="IPR006442">
    <property type="entry name" value="Antitoxin_Phd/YefM"/>
</dbReference>
<dbReference type="InterPro" id="IPR036165">
    <property type="entry name" value="YefM-like_sf"/>
</dbReference>
<keyword evidence="4" id="KW-1185">Reference proteome</keyword>
<evidence type="ECO:0000313" key="3">
    <source>
        <dbReference type="EMBL" id="TDT14622.1"/>
    </source>
</evidence>
<gene>
    <name evidence="3" type="ORF">BDK89_0177</name>
</gene>
<dbReference type="InterPro" id="IPR051416">
    <property type="entry name" value="phD-YefM_TA_antitoxins"/>
</dbReference>